<dbReference type="HOGENOM" id="CLU_005965_0_1_1"/>
<dbReference type="Gene3D" id="3.90.640.10">
    <property type="entry name" value="Actin, Chain A, domain 4"/>
    <property type="match status" value="1"/>
</dbReference>
<dbReference type="PANTHER" id="PTHR19375">
    <property type="entry name" value="HEAT SHOCK PROTEIN 70KDA"/>
    <property type="match status" value="1"/>
</dbReference>
<accession>A0A0C3X4N9</accession>
<dbReference type="EMBL" id="CM001220">
    <property type="protein sequence ID" value="AES91211.2"/>
    <property type="molecule type" value="Genomic_DNA"/>
</dbReference>
<dbReference type="STRING" id="3880.G7JPY2"/>
<accession>G7JPY2</accession>
<dbReference type="Proteomes" id="UP000265566">
    <property type="component" value="Chromosome 4"/>
</dbReference>
<reference evidence="4 7" key="2">
    <citation type="journal article" date="2014" name="BMC Genomics">
        <title>An improved genome release (version Mt4.0) for the model legume Medicago truncatula.</title>
        <authorList>
            <person name="Tang H."/>
            <person name="Krishnakumar V."/>
            <person name="Bidwell S."/>
            <person name="Rosen B."/>
            <person name="Chan A."/>
            <person name="Zhou S."/>
            <person name="Gentzbittel L."/>
            <person name="Childs K.L."/>
            <person name="Yandell M."/>
            <person name="Gundlach H."/>
            <person name="Mayer K.F."/>
            <person name="Schwartz D.C."/>
            <person name="Town C.D."/>
        </authorList>
    </citation>
    <scope>GENOME REANNOTATION</scope>
    <source>
        <strain evidence="6 7">cv. Jemalong A17</strain>
    </source>
</reference>
<keyword evidence="7" id="KW-1185">Reference proteome</keyword>
<dbReference type="Proteomes" id="UP000002051">
    <property type="component" value="Chromosome 4"/>
</dbReference>
<evidence type="ECO:0000256" key="2">
    <source>
        <dbReference type="ARBA" id="ARBA00022840"/>
    </source>
</evidence>
<name>G7JPY2_MEDTR</name>
<dbReference type="InterPro" id="IPR043129">
    <property type="entry name" value="ATPase_NBD"/>
</dbReference>
<evidence type="ECO:0000256" key="3">
    <source>
        <dbReference type="RuleBase" id="RU003322"/>
    </source>
</evidence>
<proteinExistence type="inferred from homology"/>
<dbReference type="EMBL" id="PSQE01000004">
    <property type="protein sequence ID" value="RHN63616.1"/>
    <property type="molecule type" value="Genomic_DNA"/>
</dbReference>
<dbReference type="PRINTS" id="PR00301">
    <property type="entry name" value="HEATSHOCK70"/>
</dbReference>
<evidence type="ECO:0000313" key="7">
    <source>
        <dbReference type="Proteomes" id="UP000002051"/>
    </source>
</evidence>
<dbReference type="eggNOG" id="KOG0101">
    <property type="taxonomic scope" value="Eukaryota"/>
</dbReference>
<dbReference type="Gene3D" id="2.60.34.10">
    <property type="entry name" value="Substrate Binding Domain Of DNAk, Chain A, domain 1"/>
    <property type="match status" value="1"/>
</dbReference>
<dbReference type="SUPFAM" id="SSF100920">
    <property type="entry name" value="Heat shock protein 70kD (HSP70), peptide-binding domain"/>
    <property type="match status" value="1"/>
</dbReference>
<reference evidence="4 7" key="1">
    <citation type="journal article" date="2011" name="Nature">
        <title>The Medicago genome provides insight into the evolution of rhizobial symbioses.</title>
        <authorList>
            <person name="Young N.D."/>
            <person name="Debelle F."/>
            <person name="Oldroyd G.E."/>
            <person name="Geurts R."/>
            <person name="Cannon S.B."/>
            <person name="Udvardi M.K."/>
            <person name="Benedito V.A."/>
            <person name="Mayer K.F."/>
            <person name="Gouzy J."/>
            <person name="Schoof H."/>
            <person name="Van de Peer Y."/>
            <person name="Proost S."/>
            <person name="Cook D.R."/>
            <person name="Meyers B.C."/>
            <person name="Spannagl M."/>
            <person name="Cheung F."/>
            <person name="De Mita S."/>
            <person name="Krishnakumar V."/>
            <person name="Gundlach H."/>
            <person name="Zhou S."/>
            <person name="Mudge J."/>
            <person name="Bharti A.K."/>
            <person name="Murray J.D."/>
            <person name="Naoumkina M.A."/>
            <person name="Rosen B."/>
            <person name="Silverstein K.A."/>
            <person name="Tang H."/>
            <person name="Rombauts S."/>
            <person name="Zhao P.X."/>
            <person name="Zhou P."/>
            <person name="Barbe V."/>
            <person name="Bardou P."/>
            <person name="Bechner M."/>
            <person name="Bellec A."/>
            <person name="Berger A."/>
            <person name="Berges H."/>
            <person name="Bidwell S."/>
            <person name="Bisseling T."/>
            <person name="Choisne N."/>
            <person name="Couloux A."/>
            <person name="Denny R."/>
            <person name="Deshpande S."/>
            <person name="Dai X."/>
            <person name="Doyle J.J."/>
            <person name="Dudez A.M."/>
            <person name="Farmer A.D."/>
            <person name="Fouteau S."/>
            <person name="Franken C."/>
            <person name="Gibelin C."/>
            <person name="Gish J."/>
            <person name="Goldstein S."/>
            <person name="Gonzalez A.J."/>
            <person name="Green P.J."/>
            <person name="Hallab A."/>
            <person name="Hartog M."/>
            <person name="Hua A."/>
            <person name="Humphray S.J."/>
            <person name="Jeong D.H."/>
            <person name="Jing Y."/>
            <person name="Jocker A."/>
            <person name="Kenton S.M."/>
            <person name="Kim D.J."/>
            <person name="Klee K."/>
            <person name="Lai H."/>
            <person name="Lang C."/>
            <person name="Lin S."/>
            <person name="Macmil S.L."/>
            <person name="Magdelenat G."/>
            <person name="Matthews L."/>
            <person name="McCorrison J."/>
            <person name="Monaghan E.L."/>
            <person name="Mun J.H."/>
            <person name="Najar F.Z."/>
            <person name="Nicholson C."/>
            <person name="Noirot C."/>
            <person name="O'Bleness M."/>
            <person name="Paule C.R."/>
            <person name="Poulain J."/>
            <person name="Prion F."/>
            <person name="Qin B."/>
            <person name="Qu C."/>
            <person name="Retzel E.F."/>
            <person name="Riddle C."/>
            <person name="Sallet E."/>
            <person name="Samain S."/>
            <person name="Samson N."/>
            <person name="Sanders I."/>
            <person name="Saurat O."/>
            <person name="Scarpelli C."/>
            <person name="Schiex T."/>
            <person name="Segurens B."/>
            <person name="Severin A.J."/>
            <person name="Sherrier D.J."/>
            <person name="Shi R."/>
            <person name="Sims S."/>
            <person name="Singer S.R."/>
            <person name="Sinharoy S."/>
            <person name="Sterck L."/>
            <person name="Viollet A."/>
            <person name="Wang B.B."/>
            <person name="Wang K."/>
            <person name="Wang M."/>
            <person name="Wang X."/>
            <person name="Warfsmann J."/>
            <person name="Weissenbach J."/>
            <person name="White D.D."/>
            <person name="White J.D."/>
            <person name="Wiley G.B."/>
            <person name="Wincker P."/>
            <person name="Xing Y."/>
            <person name="Yang L."/>
            <person name="Yao Z."/>
            <person name="Ying F."/>
            <person name="Zhai J."/>
            <person name="Zhou L."/>
            <person name="Zuber A."/>
            <person name="Denarie J."/>
            <person name="Dixon R.A."/>
            <person name="May G.D."/>
            <person name="Schwartz D.C."/>
            <person name="Rogers J."/>
            <person name="Quetier F."/>
            <person name="Town C.D."/>
            <person name="Roe B.A."/>
        </authorList>
    </citation>
    <scope>NUCLEOTIDE SEQUENCE [LARGE SCALE GENOMIC DNA]</scope>
    <source>
        <strain evidence="4">A17</strain>
        <strain evidence="6 7">cv. Jemalong A17</strain>
    </source>
</reference>
<reference evidence="5" key="4">
    <citation type="journal article" date="2018" name="Nat. Plants">
        <title>Whole-genome landscape of Medicago truncatula symbiotic genes.</title>
        <authorList>
            <person name="Pecrix Y."/>
            <person name="Gamas P."/>
            <person name="Carrere S."/>
        </authorList>
    </citation>
    <scope>NUCLEOTIDE SEQUENCE</scope>
    <source>
        <tissue evidence="5">Leaves</tissue>
    </source>
</reference>
<sequence length="549" mass="60952">MTEPASIEEENSSPPLPEITLGIDIGRSPCCVSVWNGSRVEIWKESINEMIKRYFETFDHVFTDGASSSNVSLSQAHEDAVSNLKDLISALFNESANFPFLMHTLDIKIRPFVAAFVNKVCKSTTAVELLGNFLVNLKEMAETELKQPIRNVVFIIPVSFSRLQQTRIRIACEMAGLKVIRLMPEPTAVALLYAHQQLHASASSHEDMDNESKKIALIFNMDAGYCDVAIIATEKGKRQIKALAGSAIGGEDLLGNMMCHLFPDYENIFKRNVHRDTEITRMASLRSIVHNAITKLSSEASVKVYLTSLNRRDVTREEFEEVNKEVFENCEKLIIQCIQDAKIEVENINDVIIVGGCCNIPRVESLVTKICKGKKPYKLGVNPLDDVLRGATVAGAVNDPSGDLDLLTSQVTLLAIGIRADGNKFVPIIPRNTPVPTMNSDILLTTIHDNQTAALIVVYEGEGQKVEENQLLGYFKLTEIPKAPKGFPKIIVSMDIDDKSALRVTAFLEMPPISVEVRNYDAGRIGYCDESLIRKHGDRMDLVTLDLEE</sequence>
<dbReference type="Pfam" id="PF00012">
    <property type="entry name" value="HSP70"/>
    <property type="match status" value="1"/>
</dbReference>
<keyword evidence="2 3" id="KW-0067">ATP-binding</keyword>
<evidence type="ECO:0000313" key="6">
    <source>
        <dbReference type="EnsemblPlants" id="AES91211"/>
    </source>
</evidence>
<dbReference type="GO" id="GO:0005737">
    <property type="term" value="C:cytoplasm"/>
    <property type="evidence" value="ECO:0000318"/>
    <property type="project" value="GO_Central"/>
</dbReference>
<dbReference type="Gene3D" id="3.30.420.40">
    <property type="match status" value="2"/>
</dbReference>
<protein>
    <submittedName>
        <fullName evidence="4">Heat shock 70 kDa protein</fullName>
    </submittedName>
    <submittedName>
        <fullName evidence="5">Putative Heat shock protein 70 family</fullName>
    </submittedName>
</protein>
<evidence type="ECO:0000313" key="5">
    <source>
        <dbReference type="EMBL" id="RHN63616.1"/>
    </source>
</evidence>
<dbReference type="KEGG" id="mtr:11443588"/>
<dbReference type="InterPro" id="IPR013126">
    <property type="entry name" value="Hsp_70_fam"/>
</dbReference>
<dbReference type="GO" id="GO:0016887">
    <property type="term" value="F:ATP hydrolysis activity"/>
    <property type="evidence" value="ECO:0000318"/>
    <property type="project" value="GO_Central"/>
</dbReference>
<dbReference type="GO" id="GO:0140662">
    <property type="term" value="F:ATP-dependent protein folding chaperone"/>
    <property type="evidence" value="ECO:0007669"/>
    <property type="project" value="InterPro"/>
</dbReference>
<reference evidence="6" key="3">
    <citation type="submission" date="2015-04" db="UniProtKB">
        <authorList>
            <consortium name="EnsemblPlants"/>
        </authorList>
    </citation>
    <scope>IDENTIFICATION</scope>
    <source>
        <strain evidence="6">cv. Jemalong A17</strain>
    </source>
</reference>
<dbReference type="Gene3D" id="3.30.30.30">
    <property type="match status" value="1"/>
</dbReference>
<organism evidence="4 7">
    <name type="scientific">Medicago truncatula</name>
    <name type="common">Barrel medic</name>
    <name type="synonym">Medicago tribuloides</name>
    <dbReference type="NCBI Taxonomy" id="3880"/>
    <lineage>
        <taxon>Eukaryota</taxon>
        <taxon>Viridiplantae</taxon>
        <taxon>Streptophyta</taxon>
        <taxon>Embryophyta</taxon>
        <taxon>Tracheophyta</taxon>
        <taxon>Spermatophyta</taxon>
        <taxon>Magnoliopsida</taxon>
        <taxon>eudicotyledons</taxon>
        <taxon>Gunneridae</taxon>
        <taxon>Pentapetalae</taxon>
        <taxon>rosids</taxon>
        <taxon>fabids</taxon>
        <taxon>Fabales</taxon>
        <taxon>Fabaceae</taxon>
        <taxon>Papilionoideae</taxon>
        <taxon>50 kb inversion clade</taxon>
        <taxon>NPAAA clade</taxon>
        <taxon>Hologalegina</taxon>
        <taxon>IRL clade</taxon>
        <taxon>Trifolieae</taxon>
        <taxon>Medicago</taxon>
    </lineage>
</organism>
<dbReference type="SUPFAM" id="SSF53067">
    <property type="entry name" value="Actin-like ATPase domain"/>
    <property type="match status" value="2"/>
</dbReference>
<gene>
    <name evidence="6" type="primary">11443588</name>
    <name evidence="4" type="ordered locus">MTR_4g107920</name>
    <name evidence="5" type="ORF">MtrunA17_Chr4g0060241</name>
</gene>
<dbReference type="AlphaFoldDB" id="G7JPY2"/>
<comment type="similarity">
    <text evidence="3">Belongs to the heat shock protein 70 family.</text>
</comment>
<dbReference type="OrthoDB" id="1421792at2759"/>
<dbReference type="FunFam" id="2.60.34.10:FF:000019">
    <property type="entry name" value="Heat shock 70 kDa protein 8"/>
    <property type="match status" value="1"/>
</dbReference>
<dbReference type="GO" id="GO:0031072">
    <property type="term" value="F:heat shock protein binding"/>
    <property type="evidence" value="ECO:0000318"/>
    <property type="project" value="GO_Central"/>
</dbReference>
<keyword evidence="1 3" id="KW-0547">Nucleotide-binding</keyword>
<dbReference type="Gramene" id="rna26340">
    <property type="protein sequence ID" value="RHN63616.1"/>
    <property type="gene ID" value="gene26340"/>
</dbReference>
<dbReference type="GO" id="GO:0005524">
    <property type="term" value="F:ATP binding"/>
    <property type="evidence" value="ECO:0007669"/>
    <property type="project" value="UniProtKB-KW"/>
</dbReference>
<dbReference type="GO" id="GO:0042026">
    <property type="term" value="P:protein refolding"/>
    <property type="evidence" value="ECO:0000318"/>
    <property type="project" value="GO_Central"/>
</dbReference>
<dbReference type="GO" id="GO:0044183">
    <property type="term" value="F:protein folding chaperone"/>
    <property type="evidence" value="ECO:0000318"/>
    <property type="project" value="GO_Central"/>
</dbReference>
<keyword evidence="4" id="KW-0346">Stress response</keyword>
<dbReference type="InterPro" id="IPR029047">
    <property type="entry name" value="HSP70_peptide-bd_sf"/>
</dbReference>
<dbReference type="EnsemblPlants" id="AES91211">
    <property type="protein sequence ID" value="AES91211"/>
    <property type="gene ID" value="MTR_4g107920"/>
</dbReference>
<evidence type="ECO:0000313" key="4">
    <source>
        <dbReference type="EMBL" id="AES91211.2"/>
    </source>
</evidence>
<evidence type="ECO:0000256" key="1">
    <source>
        <dbReference type="ARBA" id="ARBA00022741"/>
    </source>
</evidence>
<dbReference type="PaxDb" id="3880-AES91211"/>